<dbReference type="GO" id="GO:0016020">
    <property type="term" value="C:membrane"/>
    <property type="evidence" value="ECO:0007669"/>
    <property type="project" value="UniProtKB-SubCell"/>
</dbReference>
<evidence type="ECO:0000256" key="4">
    <source>
        <dbReference type="ARBA" id="ARBA00022989"/>
    </source>
</evidence>
<evidence type="ECO:0000256" key="2">
    <source>
        <dbReference type="ARBA" id="ARBA00022448"/>
    </source>
</evidence>
<evidence type="ECO:0000256" key="7">
    <source>
        <dbReference type="SAM" id="Phobius"/>
    </source>
</evidence>
<keyword evidence="5 7" id="KW-0472">Membrane</keyword>
<dbReference type="Gene3D" id="1.20.1510.10">
    <property type="entry name" value="Cation efflux protein transmembrane domain"/>
    <property type="match status" value="1"/>
</dbReference>
<reference evidence="9" key="1">
    <citation type="submission" date="2021-09" db="EMBL/GenBank/DDBJ databases">
        <authorList>
            <consortium name="AG Swart"/>
            <person name="Singh M."/>
            <person name="Singh A."/>
            <person name="Seah K."/>
            <person name="Emmerich C."/>
        </authorList>
    </citation>
    <scope>NUCLEOTIDE SEQUENCE</scope>
    <source>
        <strain evidence="9">ATCC30299</strain>
    </source>
</reference>
<evidence type="ECO:0000256" key="6">
    <source>
        <dbReference type="SAM" id="MobiDB-lite"/>
    </source>
</evidence>
<feature type="transmembrane region" description="Helical" evidence="7">
    <location>
        <begin position="128"/>
        <end position="146"/>
    </location>
</feature>
<evidence type="ECO:0000256" key="3">
    <source>
        <dbReference type="ARBA" id="ARBA00022692"/>
    </source>
</evidence>
<sequence>MIGIRVLRRFASIPGGAGTSILKRELLADVWQLSIKYTAYCLSGSHAMRAEFQRTISDFITHLVLYKVNELSKRVPDDFFNYGYAKFKNVGAMIPGILFGISGVYNLAMPVCSLIVRSPDIPELTLNFWSLLSITASSVAEFYVTYKNLGDISSEPAANNVIKRIIERTALLYKIWKQHYLVDPIQHAIINENIISIAGVIIPITTSFICYYTGWIWLDIMGRMLNGLLQLHISNSMFSENMTVILGKSLSKTQLEIVKKILEDRDTIQKVEGLKTEQLTSKSMKLYMDVIYNAKEITENIIEVLEDDISQISTDSEVQKKIRKLIGKSNDLVITHQTEIIKDMEEDVKKKYPLISQIDIELSSKNINPAYEGVVTESDDDEDGQKKDKV</sequence>
<feature type="transmembrane region" description="Helical" evidence="7">
    <location>
        <begin position="194"/>
        <end position="218"/>
    </location>
</feature>
<dbReference type="GO" id="GO:0006882">
    <property type="term" value="P:intracellular zinc ion homeostasis"/>
    <property type="evidence" value="ECO:0007669"/>
    <property type="project" value="TreeGrafter"/>
</dbReference>
<keyword evidence="10" id="KW-1185">Reference proteome</keyword>
<keyword evidence="4 7" id="KW-1133">Transmembrane helix</keyword>
<keyword evidence="3 7" id="KW-0812">Transmembrane</keyword>
<organism evidence="9 10">
    <name type="scientific">Blepharisma stoltei</name>
    <dbReference type="NCBI Taxonomy" id="1481888"/>
    <lineage>
        <taxon>Eukaryota</taxon>
        <taxon>Sar</taxon>
        <taxon>Alveolata</taxon>
        <taxon>Ciliophora</taxon>
        <taxon>Postciliodesmatophora</taxon>
        <taxon>Heterotrichea</taxon>
        <taxon>Heterotrichida</taxon>
        <taxon>Blepharismidae</taxon>
        <taxon>Blepharisma</taxon>
    </lineage>
</organism>
<dbReference type="InterPro" id="IPR027469">
    <property type="entry name" value="Cation_efflux_TMD_sf"/>
</dbReference>
<dbReference type="PANTHER" id="PTHR13414:SF9">
    <property type="entry name" value="PROTON-COUPLED ZINC ANTIPORTER SLC30A9, MITOCHONDRIAL"/>
    <property type="match status" value="1"/>
</dbReference>
<dbReference type="SUPFAM" id="SSF161111">
    <property type="entry name" value="Cation efflux protein transmembrane domain-like"/>
    <property type="match status" value="1"/>
</dbReference>
<evidence type="ECO:0000256" key="1">
    <source>
        <dbReference type="ARBA" id="ARBA00004141"/>
    </source>
</evidence>
<comment type="subcellular location">
    <subcellularLocation>
        <location evidence="1">Membrane</location>
        <topology evidence="1">Multi-pass membrane protein</topology>
    </subcellularLocation>
</comment>
<keyword evidence="2" id="KW-0813">Transport</keyword>
<evidence type="ECO:0000313" key="10">
    <source>
        <dbReference type="Proteomes" id="UP001162131"/>
    </source>
</evidence>
<dbReference type="PANTHER" id="PTHR13414">
    <property type="entry name" value="HUEL-CATION TRANSPORTER"/>
    <property type="match status" value="1"/>
</dbReference>
<evidence type="ECO:0000259" key="8">
    <source>
        <dbReference type="Pfam" id="PF01545"/>
    </source>
</evidence>
<dbReference type="Proteomes" id="UP001162131">
    <property type="component" value="Unassembled WGS sequence"/>
</dbReference>
<dbReference type="EMBL" id="CAJZBQ010000014">
    <property type="protein sequence ID" value="CAG9315713.1"/>
    <property type="molecule type" value="Genomic_DNA"/>
</dbReference>
<gene>
    <name evidence="9" type="ORF">BSTOLATCC_MIC14463</name>
</gene>
<evidence type="ECO:0000313" key="9">
    <source>
        <dbReference type="EMBL" id="CAG9315713.1"/>
    </source>
</evidence>
<feature type="domain" description="Cation efflux protein transmembrane" evidence="8">
    <location>
        <begin position="26"/>
        <end position="246"/>
    </location>
</feature>
<dbReference type="GO" id="GO:0008324">
    <property type="term" value="F:monoatomic cation transmembrane transporter activity"/>
    <property type="evidence" value="ECO:0007669"/>
    <property type="project" value="InterPro"/>
</dbReference>
<dbReference type="AlphaFoldDB" id="A0AAU9IRD5"/>
<dbReference type="InterPro" id="IPR058533">
    <property type="entry name" value="Cation_efflux_TM"/>
</dbReference>
<dbReference type="GO" id="GO:0005783">
    <property type="term" value="C:endoplasmic reticulum"/>
    <property type="evidence" value="ECO:0007669"/>
    <property type="project" value="TreeGrafter"/>
</dbReference>
<dbReference type="InterPro" id="IPR040177">
    <property type="entry name" value="SLC30A9"/>
</dbReference>
<protein>
    <recommendedName>
        <fullName evidence="8">Cation efflux protein transmembrane domain-containing protein</fullName>
    </recommendedName>
</protein>
<proteinExistence type="predicted"/>
<dbReference type="Pfam" id="PF01545">
    <property type="entry name" value="Cation_efflux"/>
    <property type="match status" value="1"/>
</dbReference>
<feature type="region of interest" description="Disordered" evidence="6">
    <location>
        <begin position="371"/>
        <end position="390"/>
    </location>
</feature>
<dbReference type="GO" id="GO:0006829">
    <property type="term" value="P:zinc ion transport"/>
    <property type="evidence" value="ECO:0007669"/>
    <property type="project" value="InterPro"/>
</dbReference>
<evidence type="ECO:0000256" key="5">
    <source>
        <dbReference type="ARBA" id="ARBA00023136"/>
    </source>
</evidence>
<name>A0AAU9IRD5_9CILI</name>
<feature type="transmembrane region" description="Helical" evidence="7">
    <location>
        <begin position="96"/>
        <end position="116"/>
    </location>
</feature>
<comment type="caution">
    <text evidence="9">The sequence shown here is derived from an EMBL/GenBank/DDBJ whole genome shotgun (WGS) entry which is preliminary data.</text>
</comment>
<accession>A0AAU9IRD5</accession>